<sequence length="61" mass="6629">MGRILESDISAKRGCRIQVSDLLFSDGLSDNSSNSTQRAVGLPEMLGHDPTYAYWGNGIEV</sequence>
<protein>
    <submittedName>
        <fullName evidence="1">Uncharacterized protein</fullName>
    </submittedName>
</protein>
<reference evidence="1 2" key="1">
    <citation type="submission" date="2016-09" db="EMBL/GenBank/DDBJ databases">
        <authorList>
            <person name="Kumanski S."/>
            <person name="Beatrice B."/>
        </authorList>
    </citation>
    <scope>NUCLEOTIDE SEQUENCE [LARGE SCALE GENOMIC DNA]</scope>
    <source>
        <strain evidence="1">Mankind</strain>
    </source>
</reference>
<name>A0AB74ENR2_NEIGO</name>
<dbReference type="EMBL" id="FMTB01000010">
    <property type="protein sequence ID" value="SCW10187.1"/>
    <property type="molecule type" value="Genomic_DNA"/>
</dbReference>
<evidence type="ECO:0000313" key="2">
    <source>
        <dbReference type="Proteomes" id="UP000182484"/>
    </source>
</evidence>
<accession>A0AB74ENR2</accession>
<proteinExistence type="predicted"/>
<dbReference type="AlphaFoldDB" id="A0AB74ENR2"/>
<dbReference type="Proteomes" id="UP000182484">
    <property type="component" value="Unassembled WGS sequence"/>
</dbReference>
<gene>
    <name evidence="1" type="ORF">ESCNG_180005</name>
</gene>
<comment type="caution">
    <text evidence="1">The sequence shown here is derived from an EMBL/GenBank/DDBJ whole genome shotgun (WGS) entry which is preliminary data.</text>
</comment>
<organism evidence="1 2">
    <name type="scientific">Neisseria gonorrhoeae</name>
    <dbReference type="NCBI Taxonomy" id="485"/>
    <lineage>
        <taxon>Bacteria</taxon>
        <taxon>Pseudomonadati</taxon>
        <taxon>Pseudomonadota</taxon>
        <taxon>Betaproteobacteria</taxon>
        <taxon>Neisseriales</taxon>
        <taxon>Neisseriaceae</taxon>
        <taxon>Neisseria</taxon>
    </lineage>
</organism>
<evidence type="ECO:0000313" key="1">
    <source>
        <dbReference type="EMBL" id="SCW10187.1"/>
    </source>
</evidence>